<organism evidence="2 3">
    <name type="scientific">Brevibacterium spongiae</name>
    <dbReference type="NCBI Taxonomy" id="2909672"/>
    <lineage>
        <taxon>Bacteria</taxon>
        <taxon>Bacillati</taxon>
        <taxon>Actinomycetota</taxon>
        <taxon>Actinomycetes</taxon>
        <taxon>Micrococcales</taxon>
        <taxon>Brevibacteriaceae</taxon>
        <taxon>Brevibacterium</taxon>
    </lineage>
</organism>
<sequence>MRTSREQIRKTIDGFAEELSAARSYTDDMYSQEGLDKTRKLLEERARSKYAKEVASHREALYYDRDPKAFDQYRPRLDWNKAADVAKAQAKWAAVERKLDAGLSIGQIIATADNTTLVAINEFWTDYAETQQAAALGRGQEYEAPDTSDVHRAVDDRAAEIGGTAAANALQTARDAAGLHAHADVMLKYAEQDVQGINHGMDPIFVAVSAQQAEAKAMHGTGSLVETHDASQSTETSAEAAVSE</sequence>
<gene>
    <name evidence="2" type="ORF">L1F31_12880</name>
</gene>
<accession>A0ABY5SLI5</accession>
<evidence type="ECO:0000313" key="3">
    <source>
        <dbReference type="Proteomes" id="UP001064879"/>
    </source>
</evidence>
<evidence type="ECO:0000313" key="2">
    <source>
        <dbReference type="EMBL" id="UVI35009.1"/>
    </source>
</evidence>
<protein>
    <submittedName>
        <fullName evidence="2">Uncharacterized protein</fullName>
    </submittedName>
</protein>
<keyword evidence="3" id="KW-1185">Reference proteome</keyword>
<dbReference type="Proteomes" id="UP001064879">
    <property type="component" value="Chromosome"/>
</dbReference>
<evidence type="ECO:0000256" key="1">
    <source>
        <dbReference type="SAM" id="MobiDB-lite"/>
    </source>
</evidence>
<reference evidence="2" key="1">
    <citation type="submission" date="2022-03" db="EMBL/GenBank/DDBJ databases">
        <title>Brevibacterium spongiae sp. nov., isolated from marine sponge.</title>
        <authorList>
            <person name="Li Z."/>
            <person name="Zhang M."/>
        </authorList>
    </citation>
    <scope>NUCLEOTIDE SEQUENCE</scope>
    <source>
        <strain evidence="2">WHS-Z9</strain>
    </source>
</reference>
<dbReference type="EMBL" id="CP093443">
    <property type="protein sequence ID" value="UVI35009.1"/>
    <property type="molecule type" value="Genomic_DNA"/>
</dbReference>
<feature type="region of interest" description="Disordered" evidence="1">
    <location>
        <begin position="219"/>
        <end position="244"/>
    </location>
</feature>
<proteinExistence type="predicted"/>
<dbReference type="RefSeq" id="WP_265417682.1">
    <property type="nucleotide sequence ID" value="NZ_CP093443.1"/>
</dbReference>
<feature type="compositionally biased region" description="Low complexity" evidence="1">
    <location>
        <begin position="230"/>
        <end position="244"/>
    </location>
</feature>
<name>A0ABY5SLI5_9MICO</name>